<comment type="caution">
    <text evidence="7">The sequence shown here is derived from an EMBL/GenBank/DDBJ whole genome shotgun (WGS) entry which is preliminary data.</text>
</comment>
<dbReference type="Gene3D" id="1.10.287.70">
    <property type="match status" value="1"/>
</dbReference>
<protein>
    <submittedName>
        <fullName evidence="7">Voltage-gated potassium channel</fullName>
    </submittedName>
</protein>
<evidence type="ECO:0000259" key="6">
    <source>
        <dbReference type="Pfam" id="PF00520"/>
    </source>
</evidence>
<keyword evidence="8" id="KW-1185">Reference proteome</keyword>
<gene>
    <name evidence="7" type="ORF">SO694_00039289</name>
</gene>
<keyword evidence="3 5" id="KW-1133">Transmembrane helix</keyword>
<comment type="subcellular location">
    <subcellularLocation>
        <location evidence="1">Membrane</location>
        <topology evidence="1">Multi-pass membrane protein</topology>
    </subcellularLocation>
</comment>
<keyword evidence="7" id="KW-0406">Ion transport</keyword>
<dbReference type="GO" id="GO:0034220">
    <property type="term" value="P:monoatomic ion transmembrane transport"/>
    <property type="evidence" value="ECO:0007669"/>
    <property type="project" value="UniProtKB-KW"/>
</dbReference>
<dbReference type="InterPro" id="IPR051413">
    <property type="entry name" value="K/Na_HCN_channel"/>
</dbReference>
<feature type="transmembrane region" description="Helical" evidence="5">
    <location>
        <begin position="221"/>
        <end position="237"/>
    </location>
</feature>
<feature type="transmembrane region" description="Helical" evidence="5">
    <location>
        <begin position="249"/>
        <end position="268"/>
    </location>
</feature>
<feature type="domain" description="Ion transport" evidence="6">
    <location>
        <begin position="17"/>
        <end position="276"/>
    </location>
</feature>
<organism evidence="7 8">
    <name type="scientific">Aureococcus anophagefferens</name>
    <name type="common">Harmful bloom alga</name>
    <dbReference type="NCBI Taxonomy" id="44056"/>
    <lineage>
        <taxon>Eukaryota</taxon>
        <taxon>Sar</taxon>
        <taxon>Stramenopiles</taxon>
        <taxon>Ochrophyta</taxon>
        <taxon>Pelagophyceae</taxon>
        <taxon>Pelagomonadales</taxon>
        <taxon>Pelagomonadaceae</taxon>
        <taxon>Aureococcus</taxon>
    </lineage>
</organism>
<dbReference type="PANTHER" id="PTHR45689:SF5">
    <property type="entry name" value="I[[H]] CHANNEL, ISOFORM E"/>
    <property type="match status" value="1"/>
</dbReference>
<reference evidence="7 8" key="1">
    <citation type="submission" date="2024-03" db="EMBL/GenBank/DDBJ databases">
        <title>Aureococcus anophagefferens CCMP1851 and Kratosvirus quantuckense: Draft genome of a second virus-susceptible host strain in the model system.</title>
        <authorList>
            <person name="Chase E."/>
            <person name="Truchon A.R."/>
            <person name="Schepens W."/>
            <person name="Wilhelm S.W."/>
        </authorList>
    </citation>
    <scope>NUCLEOTIDE SEQUENCE [LARGE SCALE GENOMIC DNA]</scope>
    <source>
        <strain evidence="7 8">CCMP1851</strain>
    </source>
</reference>
<evidence type="ECO:0000313" key="7">
    <source>
        <dbReference type="EMBL" id="KAK7233108.1"/>
    </source>
</evidence>
<keyword evidence="7" id="KW-0407">Ion channel</keyword>
<evidence type="ECO:0000256" key="2">
    <source>
        <dbReference type="ARBA" id="ARBA00022692"/>
    </source>
</evidence>
<dbReference type="PANTHER" id="PTHR45689">
    <property type="entry name" value="I[[H]] CHANNEL, ISOFORM E"/>
    <property type="match status" value="1"/>
</dbReference>
<evidence type="ECO:0000256" key="5">
    <source>
        <dbReference type="SAM" id="Phobius"/>
    </source>
</evidence>
<feature type="transmembrane region" description="Helical" evidence="5">
    <location>
        <begin position="20"/>
        <end position="45"/>
    </location>
</feature>
<keyword evidence="7" id="KW-0813">Transport</keyword>
<feature type="transmembrane region" description="Helical" evidence="5">
    <location>
        <begin position="168"/>
        <end position="189"/>
    </location>
</feature>
<evidence type="ECO:0000256" key="4">
    <source>
        <dbReference type="ARBA" id="ARBA00023136"/>
    </source>
</evidence>
<accession>A0ABR1FLQ4</accession>
<keyword evidence="2 5" id="KW-0812">Transmembrane</keyword>
<dbReference type="EMBL" id="JBBJCI010000364">
    <property type="protein sequence ID" value="KAK7233108.1"/>
    <property type="molecule type" value="Genomic_DNA"/>
</dbReference>
<name>A0ABR1FLQ4_AURAN</name>
<dbReference type="SUPFAM" id="SSF81324">
    <property type="entry name" value="Voltage-gated potassium channels"/>
    <property type="match status" value="1"/>
</dbReference>
<keyword evidence="4 5" id="KW-0472">Membrane</keyword>
<dbReference type="InterPro" id="IPR005821">
    <property type="entry name" value="Ion_trans_dom"/>
</dbReference>
<dbReference type="Pfam" id="PF00520">
    <property type="entry name" value="Ion_trans"/>
    <property type="match status" value="1"/>
</dbReference>
<sequence length="279" mass="31918">MASSRLIMNPLEDWRLNWDIFTMFLIVFVMLVTPFELAFINSVGFNASFKSLSPFEPNQHTGLLIANWFVNLGFVIDVVFNFLTAIYDEQQHRWIMSHSEIAGCYLRSWFALDAGTIVPIEYFAGSEASLIRLLRLMRLFKLVKVLKSEKLVARVSRHIDMSTKFQTIIKYCVMMLVLIHWSACGLRMVTDYNLKECRYSADQDSRCPETVLTPTGNWGEGVWAIYVEACIWALIAVERRGRRPHARGCVLGMIIMLVGVIILAFLVGDMSNIMSNLDP</sequence>
<evidence type="ECO:0000256" key="3">
    <source>
        <dbReference type="ARBA" id="ARBA00022989"/>
    </source>
</evidence>
<evidence type="ECO:0000256" key="1">
    <source>
        <dbReference type="ARBA" id="ARBA00004141"/>
    </source>
</evidence>
<dbReference type="Proteomes" id="UP001363151">
    <property type="component" value="Unassembled WGS sequence"/>
</dbReference>
<feature type="transmembrane region" description="Helical" evidence="5">
    <location>
        <begin position="65"/>
        <end position="87"/>
    </location>
</feature>
<proteinExistence type="predicted"/>
<evidence type="ECO:0000313" key="8">
    <source>
        <dbReference type="Proteomes" id="UP001363151"/>
    </source>
</evidence>